<dbReference type="InterPro" id="IPR000014">
    <property type="entry name" value="PAS"/>
</dbReference>
<sequence length="430" mass="45762">MNGSGAPGGGQGPAGESYIDFAEVFQSLPSPVLLLTPGLVMLDANRAYVKVSGRGLDELRGRSVFDVFPDSPADRREGARTLRASLERVLATGERDTMALQKYDVEVPGGPGVFEERYWSPVNFPVLDGDGRVTLVVHRVEEVTELVRARQAANDPGDAFATLSREDTMTADLLTRSQELQELNERLREAHARSHEVAVTLQRAMLPGTALPRHPFAAVRYRPAASFLHVCGDWYDLIDLDADRLATAVGDVVGHGLEAAGVMGQLRSALSAAIRATGWPAAALTTLAEHARTVEGALATSAVQAVVDRVGHTVTYSCAGHPPPLLAHVDGSVEILDGATDPPLGACDAAMSRGEATVGYAPGATLVLYTDGLIERRGEDIDLGLRRLADSVERHQALDPELLADAVLADLLPASRRGPDDDTALVVIRL</sequence>
<feature type="domain" description="PPM-type phosphatase" evidence="3">
    <location>
        <begin position="214"/>
        <end position="430"/>
    </location>
</feature>
<dbReference type="SUPFAM" id="SSF81606">
    <property type="entry name" value="PP2C-like"/>
    <property type="match status" value="1"/>
</dbReference>
<dbReference type="Pfam" id="PF07228">
    <property type="entry name" value="SpoIIE"/>
    <property type="match status" value="1"/>
</dbReference>
<dbReference type="RefSeq" id="WP_328938176.1">
    <property type="nucleotide sequence ID" value="NZ_CP108133.1"/>
</dbReference>
<gene>
    <name evidence="4" type="ORF">OG288_22570</name>
</gene>
<dbReference type="PANTHER" id="PTHR43156:SF2">
    <property type="entry name" value="STAGE II SPORULATION PROTEIN E"/>
    <property type="match status" value="1"/>
</dbReference>
<dbReference type="InterPro" id="IPR013656">
    <property type="entry name" value="PAS_4"/>
</dbReference>
<reference evidence="4" key="1">
    <citation type="submission" date="2022-10" db="EMBL/GenBank/DDBJ databases">
        <title>The complete genomes of actinobacterial strains from the NBC collection.</title>
        <authorList>
            <person name="Joergensen T.S."/>
            <person name="Alvarez Arevalo M."/>
            <person name="Sterndorff E.B."/>
            <person name="Faurdal D."/>
            <person name="Vuksanovic O."/>
            <person name="Mourched A.-S."/>
            <person name="Charusanti P."/>
            <person name="Shaw S."/>
            <person name="Blin K."/>
            <person name="Weber T."/>
        </authorList>
    </citation>
    <scope>NUCLEOTIDE SEQUENCE</scope>
    <source>
        <strain evidence="4">NBC_00189</strain>
    </source>
</reference>
<dbReference type="Gene3D" id="3.60.40.10">
    <property type="entry name" value="PPM-type phosphatase domain"/>
    <property type="match status" value="1"/>
</dbReference>
<proteinExistence type="predicted"/>
<dbReference type="InterPro" id="IPR001932">
    <property type="entry name" value="PPM-type_phosphatase-like_dom"/>
</dbReference>
<dbReference type="SMART" id="SM00091">
    <property type="entry name" value="PAS"/>
    <property type="match status" value="1"/>
</dbReference>
<dbReference type="InterPro" id="IPR036457">
    <property type="entry name" value="PPM-type-like_dom_sf"/>
</dbReference>
<evidence type="ECO:0000313" key="5">
    <source>
        <dbReference type="Proteomes" id="UP001432166"/>
    </source>
</evidence>
<dbReference type="InterPro" id="IPR035965">
    <property type="entry name" value="PAS-like_dom_sf"/>
</dbReference>
<evidence type="ECO:0000256" key="1">
    <source>
        <dbReference type="ARBA" id="ARBA00022801"/>
    </source>
</evidence>
<organism evidence="4 5">
    <name type="scientific">Streptomyces tauricus</name>
    <dbReference type="NCBI Taxonomy" id="68274"/>
    <lineage>
        <taxon>Bacteria</taxon>
        <taxon>Bacillati</taxon>
        <taxon>Actinomycetota</taxon>
        <taxon>Actinomycetes</taxon>
        <taxon>Kitasatosporales</taxon>
        <taxon>Streptomycetaceae</taxon>
        <taxon>Streptomyces</taxon>
        <taxon>Streptomyces aurantiacus group</taxon>
    </lineage>
</organism>
<keyword evidence="5" id="KW-1185">Reference proteome</keyword>
<dbReference type="SUPFAM" id="SSF55785">
    <property type="entry name" value="PYP-like sensor domain (PAS domain)"/>
    <property type="match status" value="1"/>
</dbReference>
<dbReference type="InterPro" id="IPR052016">
    <property type="entry name" value="Bact_Sigma-Reg"/>
</dbReference>
<keyword evidence="1" id="KW-0378">Hydrolase</keyword>
<name>A0ABZ1JHJ0_9ACTN</name>
<accession>A0ABZ1JHJ0</accession>
<protein>
    <submittedName>
        <fullName evidence="4">SpoIIE family protein phosphatase</fullName>
    </submittedName>
</protein>
<dbReference type="Pfam" id="PF08448">
    <property type="entry name" value="PAS_4"/>
    <property type="match status" value="1"/>
</dbReference>
<evidence type="ECO:0000259" key="3">
    <source>
        <dbReference type="SMART" id="SM00331"/>
    </source>
</evidence>
<dbReference type="Proteomes" id="UP001432166">
    <property type="component" value="Chromosome"/>
</dbReference>
<dbReference type="SMART" id="SM00331">
    <property type="entry name" value="PP2C_SIG"/>
    <property type="match status" value="1"/>
</dbReference>
<feature type="domain" description="PAS" evidence="2">
    <location>
        <begin position="19"/>
        <end position="84"/>
    </location>
</feature>
<evidence type="ECO:0000259" key="2">
    <source>
        <dbReference type="SMART" id="SM00091"/>
    </source>
</evidence>
<dbReference type="Gene3D" id="3.30.450.20">
    <property type="entry name" value="PAS domain"/>
    <property type="match status" value="1"/>
</dbReference>
<dbReference type="CDD" id="cd00130">
    <property type="entry name" value="PAS"/>
    <property type="match status" value="1"/>
</dbReference>
<dbReference type="EMBL" id="CP108133">
    <property type="protein sequence ID" value="WTP50845.1"/>
    <property type="molecule type" value="Genomic_DNA"/>
</dbReference>
<evidence type="ECO:0000313" key="4">
    <source>
        <dbReference type="EMBL" id="WTP50845.1"/>
    </source>
</evidence>
<dbReference type="PANTHER" id="PTHR43156">
    <property type="entry name" value="STAGE II SPORULATION PROTEIN E-RELATED"/>
    <property type="match status" value="1"/>
</dbReference>